<evidence type="ECO:0000313" key="2">
    <source>
        <dbReference type="Proteomes" id="UP000620550"/>
    </source>
</evidence>
<accession>A0ABQ3HUX7</accession>
<sequence length="81" mass="9228">MLNYKKLRTMERYRNTGGDSGVSAYEIGADYIKVKFSGTSRTYTYSYRKAGSSHVETMKGLARSSSGLNSYINRYVKNLYD</sequence>
<protein>
    <recommendedName>
        <fullName evidence="3">KTSC domain-containing protein</fullName>
    </recommendedName>
</protein>
<evidence type="ECO:0000313" key="1">
    <source>
        <dbReference type="EMBL" id="GHE28959.1"/>
    </source>
</evidence>
<dbReference type="Proteomes" id="UP000620550">
    <property type="component" value="Unassembled WGS sequence"/>
</dbReference>
<evidence type="ECO:0008006" key="3">
    <source>
        <dbReference type="Google" id="ProtNLM"/>
    </source>
</evidence>
<reference evidence="2" key="1">
    <citation type="journal article" date="2019" name="Int. J. Syst. Evol. Microbiol.">
        <title>The Global Catalogue of Microorganisms (GCM) 10K type strain sequencing project: providing services to taxonomists for standard genome sequencing and annotation.</title>
        <authorList>
            <consortium name="The Broad Institute Genomics Platform"/>
            <consortium name="The Broad Institute Genome Sequencing Center for Infectious Disease"/>
            <person name="Wu L."/>
            <person name="Ma J."/>
        </authorList>
    </citation>
    <scope>NUCLEOTIDE SEQUENCE [LARGE SCALE GENOMIC DNA]</scope>
    <source>
        <strain evidence="2">CGMCC 1.12966</strain>
    </source>
</reference>
<name>A0ABQ3HUX7_9SPHI</name>
<dbReference type="EMBL" id="BNAF01000003">
    <property type="protein sequence ID" value="GHE28959.1"/>
    <property type="molecule type" value="Genomic_DNA"/>
</dbReference>
<gene>
    <name evidence="1" type="ORF">GCM10017764_09450</name>
</gene>
<comment type="caution">
    <text evidence="1">The sequence shown here is derived from an EMBL/GenBank/DDBJ whole genome shotgun (WGS) entry which is preliminary data.</text>
</comment>
<proteinExistence type="predicted"/>
<keyword evidence="2" id="KW-1185">Reference proteome</keyword>
<organism evidence="1 2">
    <name type="scientific">Sphingobacterium griseoflavum</name>
    <dbReference type="NCBI Taxonomy" id="1474952"/>
    <lineage>
        <taxon>Bacteria</taxon>
        <taxon>Pseudomonadati</taxon>
        <taxon>Bacteroidota</taxon>
        <taxon>Sphingobacteriia</taxon>
        <taxon>Sphingobacteriales</taxon>
        <taxon>Sphingobacteriaceae</taxon>
        <taxon>Sphingobacterium</taxon>
    </lineage>
</organism>